<proteinExistence type="inferred from homology"/>
<evidence type="ECO:0000256" key="2">
    <source>
        <dbReference type="ARBA" id="ARBA00022840"/>
    </source>
</evidence>
<dbReference type="HAMAP" id="MF_01965">
    <property type="entry name" value="NADHX_dehydratase"/>
    <property type="match status" value="1"/>
</dbReference>
<dbReference type="PANTHER" id="PTHR12592">
    <property type="entry name" value="ATP-DEPENDENT (S)-NAD(P)H-HYDRATE DEHYDRATASE FAMILY MEMBER"/>
    <property type="match status" value="1"/>
</dbReference>
<dbReference type="PANTHER" id="PTHR12592:SF0">
    <property type="entry name" value="ATP-DEPENDENT (S)-NAD(P)H-HYDRATE DEHYDRATASE"/>
    <property type="match status" value="1"/>
</dbReference>
<feature type="binding site" evidence="6">
    <location>
        <position position="288"/>
    </location>
    <ligand>
        <name>AMP</name>
        <dbReference type="ChEBI" id="CHEBI:456215"/>
    </ligand>
</feature>
<dbReference type="CDD" id="cd01171">
    <property type="entry name" value="YXKO-related"/>
    <property type="match status" value="1"/>
</dbReference>
<evidence type="ECO:0000313" key="9">
    <source>
        <dbReference type="EMBL" id="QDE31118.1"/>
    </source>
</evidence>
<reference evidence="9 10" key="1">
    <citation type="submission" date="2019-06" db="EMBL/GenBank/DDBJ databases">
        <title>The genome of Shewanella sp. SM1901.</title>
        <authorList>
            <person name="Cha Q."/>
        </authorList>
    </citation>
    <scope>NUCLEOTIDE SEQUENCE [LARGE SCALE GENOMIC DNA]</scope>
    <source>
        <strain evidence="9 10">SM1901</strain>
    </source>
</reference>
<dbReference type="SUPFAM" id="SSF53613">
    <property type="entry name" value="Ribokinase-like"/>
    <property type="match status" value="1"/>
</dbReference>
<evidence type="ECO:0000256" key="7">
    <source>
        <dbReference type="SAM" id="MobiDB-lite"/>
    </source>
</evidence>
<dbReference type="Proteomes" id="UP000319809">
    <property type="component" value="Chromosome"/>
</dbReference>
<keyword evidence="1 6" id="KW-0547">Nucleotide-binding</keyword>
<dbReference type="InterPro" id="IPR029056">
    <property type="entry name" value="Ribokinase-like"/>
</dbReference>
<accession>A0A4Y5YEU2</accession>
<feature type="binding site" evidence="6">
    <location>
        <position position="223"/>
    </location>
    <ligand>
        <name>(6S)-NADPHX</name>
        <dbReference type="ChEBI" id="CHEBI:64076"/>
    </ligand>
</feature>
<feature type="region of interest" description="Disordered" evidence="7">
    <location>
        <begin position="135"/>
        <end position="160"/>
    </location>
</feature>
<evidence type="ECO:0000259" key="8">
    <source>
        <dbReference type="PROSITE" id="PS51383"/>
    </source>
</evidence>
<organism evidence="9 10">
    <name type="scientific">Shewanella polaris</name>
    <dbReference type="NCBI Taxonomy" id="2588449"/>
    <lineage>
        <taxon>Bacteria</taxon>
        <taxon>Pseudomonadati</taxon>
        <taxon>Pseudomonadota</taxon>
        <taxon>Gammaproteobacteria</taxon>
        <taxon>Alteromonadales</taxon>
        <taxon>Shewanellaceae</taxon>
        <taxon>Shewanella</taxon>
    </lineage>
</organism>
<feature type="binding site" evidence="6">
    <location>
        <position position="135"/>
    </location>
    <ligand>
        <name>(6S)-NADPHX</name>
        <dbReference type="ChEBI" id="CHEBI:64076"/>
    </ligand>
</feature>
<comment type="similarity">
    <text evidence="6">Belongs to the NnrD/CARKD family.</text>
</comment>
<evidence type="ECO:0000256" key="4">
    <source>
        <dbReference type="ARBA" id="ARBA00023027"/>
    </source>
</evidence>
<evidence type="ECO:0000313" key="10">
    <source>
        <dbReference type="Proteomes" id="UP000319809"/>
    </source>
</evidence>
<dbReference type="RefSeq" id="WP_140234093.1">
    <property type="nucleotide sequence ID" value="NZ_CP041036.1"/>
</dbReference>
<keyword evidence="2 6" id="KW-0067">ATP-binding</keyword>
<dbReference type="InterPro" id="IPR017953">
    <property type="entry name" value="Carbohydrate_kinase_pred_CS"/>
</dbReference>
<feature type="binding site" evidence="6">
    <location>
        <position position="40"/>
    </location>
    <ligand>
        <name>(6S)-NADPHX</name>
        <dbReference type="ChEBI" id="CHEBI:64076"/>
    </ligand>
</feature>
<sequence>MDMLTLDYIKTLLPTRPDESHKMTFGNVLNIAGSINYRGAAYLSSMAALRVGAGYVSLASSSCVCNSITAQTPNIVTIPLVTQTALMSSAITSTAKIISKLDQYEHTDPEAISVDAVKQLWVKLQQTSVVSVGSGLSLMGTDDQPRSPNEPQNDSDPQVQQDNLQLKGNFDFFCHLMKAIETSVTKLILDADGINFYAKMIQSPNDETLPSFKLPTQSVLTPHPKELSRLLAVDVTDIQQQREHYATLAATKFGAVVVLKGHKTVITDGQQTFINSTGNSALAKAGTGDVLTGMIAGFCAQGMAPLEAACLSVYLHGLAGDLVSKQQSCYSLLASELLDYIPKAIQLVLQKTA</sequence>
<comment type="function">
    <text evidence="6">Catalyzes the dehydration of the S-form of NAD(P)HX at the expense of ADP, which is converted to AMP. Together with NAD(P)HX epimerase, which catalyzes the epimerization of the S- and R-forms, the enzyme allows the repair of both epimers of NAD(P)HX, a damaged form of NAD(P)H that is a result of enzymatic or heat-dependent hydration.</text>
</comment>
<keyword evidence="10" id="KW-1185">Reference proteome</keyword>
<dbReference type="GO" id="GO:0052855">
    <property type="term" value="F:ADP-dependent NAD(P)H-hydrate dehydratase activity"/>
    <property type="evidence" value="ECO:0007669"/>
    <property type="project" value="UniProtKB-UniRule"/>
</dbReference>
<evidence type="ECO:0000256" key="3">
    <source>
        <dbReference type="ARBA" id="ARBA00022857"/>
    </source>
</evidence>
<evidence type="ECO:0000256" key="6">
    <source>
        <dbReference type="HAMAP-Rule" id="MF_01965"/>
    </source>
</evidence>
<dbReference type="EC" id="4.2.1.136" evidence="6"/>
<dbReference type="PROSITE" id="PS01050">
    <property type="entry name" value="YJEF_C_2"/>
    <property type="match status" value="1"/>
</dbReference>
<comment type="catalytic activity">
    <reaction evidence="6">
        <text>(6S)-NADHX + ADP = AMP + phosphate + NADH + H(+)</text>
        <dbReference type="Rhea" id="RHEA:32223"/>
        <dbReference type="ChEBI" id="CHEBI:15378"/>
        <dbReference type="ChEBI" id="CHEBI:43474"/>
        <dbReference type="ChEBI" id="CHEBI:57945"/>
        <dbReference type="ChEBI" id="CHEBI:64074"/>
        <dbReference type="ChEBI" id="CHEBI:456215"/>
        <dbReference type="ChEBI" id="CHEBI:456216"/>
        <dbReference type="EC" id="4.2.1.136"/>
    </reaction>
</comment>
<evidence type="ECO:0000256" key="1">
    <source>
        <dbReference type="ARBA" id="ARBA00022741"/>
    </source>
</evidence>
<feature type="compositionally biased region" description="Polar residues" evidence="7">
    <location>
        <begin position="146"/>
        <end position="160"/>
    </location>
</feature>
<feature type="binding site" evidence="6">
    <location>
        <begin position="260"/>
        <end position="264"/>
    </location>
    <ligand>
        <name>AMP</name>
        <dbReference type="ChEBI" id="CHEBI:456215"/>
    </ligand>
</feature>
<dbReference type="GO" id="GO:0005524">
    <property type="term" value="F:ATP binding"/>
    <property type="evidence" value="ECO:0007669"/>
    <property type="project" value="UniProtKB-KW"/>
</dbReference>
<comment type="catalytic activity">
    <reaction evidence="6">
        <text>(6S)-NADPHX + ADP = AMP + phosphate + NADPH + H(+)</text>
        <dbReference type="Rhea" id="RHEA:32235"/>
        <dbReference type="ChEBI" id="CHEBI:15378"/>
        <dbReference type="ChEBI" id="CHEBI:43474"/>
        <dbReference type="ChEBI" id="CHEBI:57783"/>
        <dbReference type="ChEBI" id="CHEBI:64076"/>
        <dbReference type="ChEBI" id="CHEBI:456215"/>
        <dbReference type="ChEBI" id="CHEBI:456216"/>
        <dbReference type="EC" id="4.2.1.136"/>
    </reaction>
</comment>
<evidence type="ECO:0000256" key="5">
    <source>
        <dbReference type="ARBA" id="ARBA00023239"/>
    </source>
</evidence>
<feature type="binding site" evidence="6">
    <location>
        <position position="289"/>
    </location>
    <ligand>
        <name>(6S)-NADPHX</name>
        <dbReference type="ChEBI" id="CHEBI:64076"/>
    </ligand>
</feature>
<dbReference type="PROSITE" id="PS51383">
    <property type="entry name" value="YJEF_C_3"/>
    <property type="match status" value="1"/>
</dbReference>
<dbReference type="AlphaFoldDB" id="A0A4Y5YEU2"/>
<dbReference type="EMBL" id="CP041036">
    <property type="protein sequence ID" value="QDE31118.1"/>
    <property type="molecule type" value="Genomic_DNA"/>
</dbReference>
<dbReference type="KEGG" id="spol:FH971_09135"/>
<keyword evidence="3 6" id="KW-0521">NADP</keyword>
<dbReference type="NCBIfam" id="TIGR00196">
    <property type="entry name" value="yjeF_cterm"/>
    <property type="match status" value="1"/>
</dbReference>
<name>A0A4Y5YEU2_9GAMM</name>
<dbReference type="Gene3D" id="3.40.1190.20">
    <property type="match status" value="1"/>
</dbReference>
<dbReference type="GO" id="GO:0052856">
    <property type="term" value="F:NAD(P)HX epimerase activity"/>
    <property type="evidence" value="ECO:0007669"/>
    <property type="project" value="TreeGrafter"/>
</dbReference>
<feature type="domain" description="YjeF C-terminal" evidence="8">
    <location>
        <begin position="5"/>
        <end position="348"/>
    </location>
</feature>
<comment type="cofactor">
    <cofactor evidence="6">
        <name>Mg(2+)</name>
        <dbReference type="ChEBI" id="CHEBI:18420"/>
    </cofactor>
</comment>
<dbReference type="GO" id="GO:0110051">
    <property type="term" value="P:metabolite repair"/>
    <property type="evidence" value="ECO:0007669"/>
    <property type="project" value="TreeGrafter"/>
</dbReference>
<dbReference type="GO" id="GO:0046496">
    <property type="term" value="P:nicotinamide nucleotide metabolic process"/>
    <property type="evidence" value="ECO:0007669"/>
    <property type="project" value="UniProtKB-UniRule"/>
</dbReference>
<gene>
    <name evidence="6" type="primary">nnrD</name>
    <name evidence="9" type="ORF">FH971_09135</name>
</gene>
<dbReference type="Pfam" id="PF01256">
    <property type="entry name" value="Carb_kinase"/>
    <property type="match status" value="1"/>
</dbReference>
<keyword evidence="4 6" id="KW-0520">NAD</keyword>
<keyword evidence="5 6" id="KW-0456">Lyase</keyword>
<protein>
    <recommendedName>
        <fullName evidence="6">ADP-dependent (S)-NAD(P)H-hydrate dehydratase</fullName>
        <ecNumber evidence="6">4.2.1.136</ecNumber>
    </recommendedName>
    <alternativeName>
        <fullName evidence="6">ADP-dependent NAD(P)HX dehydratase</fullName>
    </alternativeName>
</protein>
<comment type="subunit">
    <text evidence="6">Homotetramer.</text>
</comment>
<dbReference type="InterPro" id="IPR000631">
    <property type="entry name" value="CARKD"/>
</dbReference>